<name>A0ABY3Z4S9_STRRM</name>
<organism evidence="2 3">
    <name type="scientific">Streptomyces rimosus subsp. rimosus</name>
    <dbReference type="NCBI Taxonomy" id="132474"/>
    <lineage>
        <taxon>Bacteria</taxon>
        <taxon>Bacillati</taxon>
        <taxon>Actinomycetota</taxon>
        <taxon>Actinomycetes</taxon>
        <taxon>Kitasatosporales</taxon>
        <taxon>Streptomycetaceae</taxon>
        <taxon>Streptomyces</taxon>
    </lineage>
</organism>
<accession>A0ABY3Z4S9</accession>
<dbReference type="Proteomes" id="UP000829494">
    <property type="component" value="Chromosome"/>
</dbReference>
<feature type="region of interest" description="Disordered" evidence="1">
    <location>
        <begin position="1"/>
        <end position="26"/>
    </location>
</feature>
<keyword evidence="3" id="KW-1185">Reference proteome</keyword>
<proteinExistence type="predicted"/>
<dbReference type="EMBL" id="CP094298">
    <property type="protein sequence ID" value="UNZ05099.1"/>
    <property type="molecule type" value="Genomic_DNA"/>
</dbReference>
<gene>
    <name evidence="2" type="ORF">SRIMR7_23365</name>
</gene>
<reference evidence="2 3" key="1">
    <citation type="submission" date="2022-03" db="EMBL/GenBank/DDBJ databases">
        <title>Complete genome of Streptomyces rimosus ssp. rimosus R7 (=ATCC 10970).</title>
        <authorList>
            <person name="Beganovic S."/>
            <person name="Ruckert C."/>
            <person name="Busche T."/>
            <person name="Kalinowski J."/>
            <person name="Wittmann C."/>
        </authorList>
    </citation>
    <scope>NUCLEOTIDE SEQUENCE [LARGE SCALE GENOMIC DNA]</scope>
    <source>
        <strain evidence="2 3">R7</strain>
    </source>
</reference>
<dbReference type="RefSeq" id="WP_003979861.1">
    <property type="nucleotide sequence ID" value="NZ_CP043497.1"/>
</dbReference>
<evidence type="ECO:0000313" key="3">
    <source>
        <dbReference type="Proteomes" id="UP000829494"/>
    </source>
</evidence>
<sequence length="122" mass="13408">MTARKPPPAWLDTSAPQSDRPRAQQCPRCRAPVLRALAGRTAAVDVRADPYPLGLAAELQVRLAGRFTYCLRLHPHLPPRLLIRDRWHIAGGTCTHLVVADHRCTRTAAPAATPPPGPDRLF</sequence>
<evidence type="ECO:0000313" key="2">
    <source>
        <dbReference type="EMBL" id="UNZ05099.1"/>
    </source>
</evidence>
<protein>
    <submittedName>
        <fullName evidence="2">Uncharacterized protein</fullName>
    </submittedName>
</protein>
<evidence type="ECO:0000256" key="1">
    <source>
        <dbReference type="SAM" id="MobiDB-lite"/>
    </source>
</evidence>
<dbReference type="GeneID" id="66855790"/>